<accession>A0ABW4YIN1</accession>
<evidence type="ECO:0000313" key="1">
    <source>
        <dbReference type="EMBL" id="MFD2115512.1"/>
    </source>
</evidence>
<name>A0ABW4YIN1_9BACL</name>
<gene>
    <name evidence="1" type="ORF">ACFSJH_07180</name>
</gene>
<protein>
    <submittedName>
        <fullName evidence="1">YgiT-type zinc finger protein</fullName>
    </submittedName>
</protein>
<proteinExistence type="predicted"/>
<evidence type="ECO:0000313" key="2">
    <source>
        <dbReference type="Proteomes" id="UP001597362"/>
    </source>
</evidence>
<organism evidence="1 2">
    <name type="scientific">Paenibacillus yanchengensis</name>
    <dbReference type="NCBI Taxonomy" id="2035833"/>
    <lineage>
        <taxon>Bacteria</taxon>
        <taxon>Bacillati</taxon>
        <taxon>Bacillota</taxon>
        <taxon>Bacilli</taxon>
        <taxon>Bacillales</taxon>
        <taxon>Paenibacillaceae</taxon>
        <taxon>Paenibacillus</taxon>
    </lineage>
</organism>
<sequence length="69" mass="7654">MFTIDQCVMCGHKEVPNQELEIPVNIEGIISVKVQGAKCSNCGEEYFNSNDTQAIRSMERAYKEQAVGA</sequence>
<dbReference type="Proteomes" id="UP001597362">
    <property type="component" value="Unassembled WGS sequence"/>
</dbReference>
<dbReference type="RefSeq" id="WP_377770747.1">
    <property type="nucleotide sequence ID" value="NZ_JBHUHO010000020.1"/>
</dbReference>
<dbReference type="InterPro" id="IPR022453">
    <property type="entry name" value="Znf_MqsA-type"/>
</dbReference>
<keyword evidence="2" id="KW-1185">Reference proteome</keyword>
<reference evidence="2" key="1">
    <citation type="journal article" date="2019" name="Int. J. Syst. Evol. Microbiol.">
        <title>The Global Catalogue of Microorganisms (GCM) 10K type strain sequencing project: providing services to taxonomists for standard genome sequencing and annotation.</title>
        <authorList>
            <consortium name="The Broad Institute Genomics Platform"/>
            <consortium name="The Broad Institute Genome Sequencing Center for Infectious Disease"/>
            <person name="Wu L."/>
            <person name="Ma J."/>
        </authorList>
    </citation>
    <scope>NUCLEOTIDE SEQUENCE [LARGE SCALE GENOMIC DNA]</scope>
    <source>
        <strain evidence="2">GH52</strain>
    </source>
</reference>
<dbReference type="Gene3D" id="3.10.20.860">
    <property type="match status" value="1"/>
</dbReference>
<dbReference type="NCBIfam" id="TIGR03831">
    <property type="entry name" value="YgiT_finger"/>
    <property type="match status" value="1"/>
</dbReference>
<dbReference type="EMBL" id="JBHUHO010000020">
    <property type="protein sequence ID" value="MFD2115512.1"/>
    <property type="molecule type" value="Genomic_DNA"/>
</dbReference>
<comment type="caution">
    <text evidence="1">The sequence shown here is derived from an EMBL/GenBank/DDBJ whole genome shotgun (WGS) entry which is preliminary data.</text>
</comment>